<dbReference type="AlphaFoldDB" id="A0A4V3ALR9"/>
<protein>
    <submittedName>
        <fullName evidence="3">Uncharacterized protein</fullName>
    </submittedName>
</protein>
<evidence type="ECO:0000256" key="1">
    <source>
        <dbReference type="SAM" id="MobiDB-lite"/>
    </source>
</evidence>
<comment type="caution">
    <text evidence="3">The sequence shown here is derived from an EMBL/GenBank/DDBJ whole genome shotgun (WGS) entry which is preliminary data.</text>
</comment>
<dbReference type="Proteomes" id="UP000295411">
    <property type="component" value="Unassembled WGS sequence"/>
</dbReference>
<accession>A0A4V3ALR9</accession>
<keyword evidence="4" id="KW-1185">Reference proteome</keyword>
<reference evidence="3 4" key="1">
    <citation type="submission" date="2019-03" db="EMBL/GenBank/DDBJ databases">
        <title>Arthrobacter sp. nov., an bacterium isolated from biocrust in Mu Us Desert.</title>
        <authorList>
            <person name="Lixiong L."/>
        </authorList>
    </citation>
    <scope>NUCLEOTIDE SEQUENCE [LARGE SCALE GENOMIC DNA]</scope>
    <source>
        <strain evidence="3 4">SLN-3</strain>
    </source>
</reference>
<dbReference type="OrthoDB" id="9975776at2"/>
<evidence type="ECO:0000313" key="3">
    <source>
        <dbReference type="EMBL" id="TDK24096.1"/>
    </source>
</evidence>
<keyword evidence="2" id="KW-1133">Transmembrane helix</keyword>
<organism evidence="3 4">
    <name type="scientific">Arthrobacter crusticola</name>
    <dbReference type="NCBI Taxonomy" id="2547960"/>
    <lineage>
        <taxon>Bacteria</taxon>
        <taxon>Bacillati</taxon>
        <taxon>Actinomycetota</taxon>
        <taxon>Actinomycetes</taxon>
        <taxon>Micrococcales</taxon>
        <taxon>Micrococcaceae</taxon>
        <taxon>Arthrobacter</taxon>
    </lineage>
</organism>
<evidence type="ECO:0000256" key="2">
    <source>
        <dbReference type="SAM" id="Phobius"/>
    </source>
</evidence>
<proteinExistence type="predicted"/>
<keyword evidence="2" id="KW-0812">Transmembrane</keyword>
<dbReference type="EMBL" id="SMTK01000005">
    <property type="protein sequence ID" value="TDK24096.1"/>
    <property type="molecule type" value="Genomic_DNA"/>
</dbReference>
<keyword evidence="2" id="KW-0472">Membrane</keyword>
<name>A0A4V3ALR9_9MICC</name>
<feature type="transmembrane region" description="Helical" evidence="2">
    <location>
        <begin position="26"/>
        <end position="46"/>
    </location>
</feature>
<gene>
    <name evidence="3" type="ORF">E2F48_15065</name>
</gene>
<feature type="region of interest" description="Disordered" evidence="1">
    <location>
        <begin position="63"/>
        <end position="108"/>
    </location>
</feature>
<dbReference type="RefSeq" id="WP_133404780.1">
    <property type="nucleotide sequence ID" value="NZ_SMTK01000005.1"/>
</dbReference>
<sequence length="108" mass="11942">MMRIYLYVSAGLLAAAAITSALLDNWDILVGIGLGLASVLAVDLLGNRLSDWSYRYSEETERHREALVGKQPVQTTYYYDDEDDIGTSPSPEEPAAEAAESDRDEQTR</sequence>
<evidence type="ECO:0000313" key="4">
    <source>
        <dbReference type="Proteomes" id="UP000295411"/>
    </source>
</evidence>